<evidence type="ECO:0000313" key="5">
    <source>
        <dbReference type="Proteomes" id="UP000324288"/>
    </source>
</evidence>
<dbReference type="Gene3D" id="3.30.2010.20">
    <property type="match status" value="1"/>
</dbReference>
<dbReference type="Proteomes" id="UP000324288">
    <property type="component" value="Chromosome"/>
</dbReference>
<keyword evidence="5" id="KW-1185">Reference proteome</keyword>
<dbReference type="SUPFAM" id="SSF55486">
    <property type="entry name" value="Metalloproteases ('zincins'), catalytic domain"/>
    <property type="match status" value="1"/>
</dbReference>
<dbReference type="CDD" id="cd12954">
    <property type="entry name" value="MMP_TTHA0227_like_1"/>
    <property type="match status" value="1"/>
</dbReference>
<proteinExistence type="predicted"/>
<accession>A0A0M4MCQ1</accession>
<reference evidence="2 4" key="1">
    <citation type="journal article" date="2015" name="Genome Announc.">
        <title>Complete Genome Sequences for Two Strains of a Novel Fastidious, Partially Acid-Fast, Gram-Positive Corynebacterineae Bacterium, Derived from Human Clinical Samples.</title>
        <authorList>
            <person name="Nicholson A.C."/>
            <person name="Bell M."/>
            <person name="Humrighouse B.W."/>
            <person name="McQuiston J.R."/>
        </authorList>
    </citation>
    <scope>NUCLEOTIDE SEQUENCE [LARGE SCALE GENOMIC DNA]</scope>
    <source>
        <strain evidence="2 4">X1698</strain>
    </source>
</reference>
<sequence>MTKDTTVPYPPPWQPLTSRRADRRGRGPRGPIIPPQVPRYCTRASAFDENALEAFARIDATFHDELGDLDLAVDMVPRMRLKAGSTLWPDSVAADGPIPLGRVLPASFDKWGTPIRPRIVLFRKPIEERCEDEMQMQRLLHAILSKLVAYHLNVEPQLIDPHYDEGPQV</sequence>
<evidence type="ECO:0000313" key="3">
    <source>
        <dbReference type="EMBL" id="VHO01290.1"/>
    </source>
</evidence>
<dbReference type="EMBL" id="CP012390">
    <property type="protein sequence ID" value="ALE19262.1"/>
    <property type="molecule type" value="Genomic_DNA"/>
</dbReference>
<reference evidence="2" key="2">
    <citation type="journal article" date="2016" name="Int. J. Syst. Evol. Microbiol.">
        <title>Lawsonella clevelandensis gen. nov., sp. nov., a new member of the suborder Corynebacterineae isolated from human abscesses.</title>
        <authorList>
            <person name="Bell M.E."/>
            <person name="Bernard K.A."/>
            <person name="Harrington S.M."/>
            <person name="Patel N.B."/>
            <person name="Tucker T.A."/>
            <person name="Metcalfe M.G."/>
            <person name="McQuiston J.R."/>
        </authorList>
    </citation>
    <scope>NUCLEOTIDE SEQUENCE</scope>
    <source>
        <strain evidence="2">X1698</strain>
    </source>
</reference>
<evidence type="ECO:0000256" key="1">
    <source>
        <dbReference type="SAM" id="MobiDB-lite"/>
    </source>
</evidence>
<reference evidence="3 5" key="3">
    <citation type="submission" date="2019-04" db="EMBL/GenBank/DDBJ databases">
        <authorList>
            <person name="Seth-Smith MB H."/>
            <person name="Seth-Smith H."/>
        </authorList>
    </citation>
    <scope>NUCLEOTIDE SEQUENCE [LARGE SCALE GENOMIC DNA]</scope>
    <source>
        <strain evidence="3">USB-603019</strain>
    </source>
</reference>
<dbReference type="RefSeq" id="WP_063665781.1">
    <property type="nucleotide sequence ID" value="NZ_CAJPTR010000005.1"/>
</dbReference>
<evidence type="ECO:0008006" key="6">
    <source>
        <dbReference type="Google" id="ProtNLM"/>
    </source>
</evidence>
<dbReference type="STRING" id="1528099.AL705_06450"/>
<dbReference type="InterPro" id="IPR038555">
    <property type="entry name" value="Zincin_1_sf"/>
</dbReference>
<feature type="region of interest" description="Disordered" evidence="1">
    <location>
        <begin position="1"/>
        <end position="36"/>
    </location>
</feature>
<organism evidence="2 4">
    <name type="scientific">Lawsonella clevelandensis</name>
    <dbReference type="NCBI Taxonomy" id="1528099"/>
    <lineage>
        <taxon>Bacteria</taxon>
        <taxon>Bacillati</taxon>
        <taxon>Actinomycetota</taxon>
        <taxon>Actinomycetes</taxon>
        <taxon>Mycobacteriales</taxon>
        <taxon>Lawsonellaceae</taxon>
        <taxon>Lawsonella</taxon>
    </lineage>
</organism>
<evidence type="ECO:0000313" key="4">
    <source>
        <dbReference type="Proteomes" id="UP000068137"/>
    </source>
</evidence>
<dbReference type="KEGG" id="cbq:AL705_06450"/>
<evidence type="ECO:0000313" key="2">
    <source>
        <dbReference type="EMBL" id="ALE19262.1"/>
    </source>
</evidence>
<protein>
    <recommendedName>
        <fullName evidence="6">Exonuclease</fullName>
    </recommendedName>
</protein>
<dbReference type="GeneID" id="84895180"/>
<dbReference type="AlphaFoldDB" id="A0A0M4MCQ1"/>
<dbReference type="EMBL" id="LR584267">
    <property type="protein sequence ID" value="VHO01290.1"/>
    <property type="molecule type" value="Genomic_DNA"/>
</dbReference>
<name>A0A0M4MCQ1_9ACTN</name>
<dbReference type="Proteomes" id="UP000068137">
    <property type="component" value="Chromosome"/>
</dbReference>
<gene>
    <name evidence="2" type="ORF">AL705_06450</name>
    <name evidence="3" type="ORF">LC603019_01277</name>
</gene>
<dbReference type="PATRIC" id="fig|1562462.4.peg.1325"/>